<evidence type="ECO:0000259" key="2">
    <source>
        <dbReference type="Pfam" id="PF20661"/>
    </source>
</evidence>
<proteinExistence type="predicted"/>
<protein>
    <recommendedName>
        <fullName evidence="2">Transcriptional regulator SutA RNAP-binding domain-containing protein</fullName>
    </recommendedName>
</protein>
<accession>A0ABU5GTR0</accession>
<organism evidence="3 4">
    <name type="scientific">Denitrificimonas halotolerans</name>
    <dbReference type="NCBI Taxonomy" id="3098930"/>
    <lineage>
        <taxon>Bacteria</taxon>
        <taxon>Pseudomonadati</taxon>
        <taxon>Pseudomonadota</taxon>
        <taxon>Gammaproteobacteria</taxon>
        <taxon>Pseudomonadales</taxon>
        <taxon>Pseudomonadaceae</taxon>
        <taxon>Denitrificimonas</taxon>
    </lineage>
</organism>
<evidence type="ECO:0000256" key="1">
    <source>
        <dbReference type="SAM" id="MobiDB-lite"/>
    </source>
</evidence>
<reference evidence="3 4" key="1">
    <citation type="submission" date="2023-12" db="EMBL/GenBank/DDBJ databases">
        <title>Denitrificimonas halotolerans sp. nov.,a novel species isolated from landfill leachate.</title>
        <authorList>
            <person name="Wang S."/>
        </authorList>
    </citation>
    <scope>NUCLEOTIDE SEQUENCE [LARGE SCALE GENOMIC DNA]</scope>
    <source>
        <strain evidence="3 4">JX-1</strain>
    </source>
</reference>
<feature type="domain" description="Transcriptional regulator SutA RNAP-binding" evidence="2">
    <location>
        <begin position="19"/>
        <end position="50"/>
    </location>
</feature>
<keyword evidence="4" id="KW-1185">Reference proteome</keyword>
<gene>
    <name evidence="3" type="ORF">TOI97_05430</name>
</gene>
<sequence>MPNTRIKGSNQRRTVQMAQKSSDDLQAQIAQFLGAGGVIEEIPQGLSGQPFIPYSKKADTTK</sequence>
<dbReference type="Proteomes" id="UP001294570">
    <property type="component" value="Unassembled WGS sequence"/>
</dbReference>
<feature type="region of interest" description="Disordered" evidence="1">
    <location>
        <begin position="1"/>
        <end position="22"/>
    </location>
</feature>
<dbReference type="InterPro" id="IPR049191">
    <property type="entry name" value="SutA_RBD"/>
</dbReference>
<dbReference type="EMBL" id="JAXIVU010000005">
    <property type="protein sequence ID" value="MDY7219013.1"/>
    <property type="molecule type" value="Genomic_DNA"/>
</dbReference>
<dbReference type="RefSeq" id="WP_321553111.1">
    <property type="nucleotide sequence ID" value="NZ_JAXIVU010000005.1"/>
</dbReference>
<evidence type="ECO:0000313" key="4">
    <source>
        <dbReference type="Proteomes" id="UP001294570"/>
    </source>
</evidence>
<dbReference type="Pfam" id="PF20661">
    <property type="entry name" value="SutA-RBD"/>
    <property type="match status" value="1"/>
</dbReference>
<name>A0ABU5GTR0_9GAMM</name>
<evidence type="ECO:0000313" key="3">
    <source>
        <dbReference type="EMBL" id="MDY7219013.1"/>
    </source>
</evidence>
<comment type="caution">
    <text evidence="3">The sequence shown here is derived from an EMBL/GenBank/DDBJ whole genome shotgun (WGS) entry which is preliminary data.</text>
</comment>